<dbReference type="Pfam" id="PF01614">
    <property type="entry name" value="IclR_C"/>
    <property type="match status" value="1"/>
</dbReference>
<name>A0A6S6Z7N7_9BURK</name>
<gene>
    <name evidence="2" type="ORF">LMG3441_00746</name>
</gene>
<dbReference type="Proteomes" id="UP000494269">
    <property type="component" value="Unassembled WGS sequence"/>
</dbReference>
<sequence length="80" mass="8732">MLPTVLKGIRDTGWASGEGELMEGTSTIATAFDTVLRPLAVSIPVPTARFSPTRSLFRDCLLQCRDKILSDIGLQALQQR</sequence>
<keyword evidence="3" id="KW-1185">Reference proteome</keyword>
<organism evidence="2 3">
    <name type="scientific">Achromobacter kerstersii</name>
    <dbReference type="NCBI Taxonomy" id="1353890"/>
    <lineage>
        <taxon>Bacteria</taxon>
        <taxon>Pseudomonadati</taxon>
        <taxon>Pseudomonadota</taxon>
        <taxon>Betaproteobacteria</taxon>
        <taxon>Burkholderiales</taxon>
        <taxon>Alcaligenaceae</taxon>
        <taxon>Achromobacter</taxon>
    </lineage>
</organism>
<accession>A0A6S6Z7N7</accession>
<evidence type="ECO:0000313" key="2">
    <source>
        <dbReference type="EMBL" id="CAB3664615.1"/>
    </source>
</evidence>
<evidence type="ECO:0000313" key="3">
    <source>
        <dbReference type="Proteomes" id="UP000494269"/>
    </source>
</evidence>
<dbReference type="AlphaFoldDB" id="A0A6S6Z7N7"/>
<reference evidence="2 3" key="1">
    <citation type="submission" date="2020-04" db="EMBL/GenBank/DDBJ databases">
        <authorList>
            <person name="De Canck E."/>
        </authorList>
    </citation>
    <scope>NUCLEOTIDE SEQUENCE [LARGE SCALE GENOMIC DNA]</scope>
    <source>
        <strain evidence="2 3">LMG 3441</strain>
    </source>
</reference>
<feature type="domain" description="IclR-ED" evidence="1">
    <location>
        <begin position="4"/>
        <end position="68"/>
    </location>
</feature>
<dbReference type="EMBL" id="CADIJQ010000001">
    <property type="protein sequence ID" value="CAB3664615.1"/>
    <property type="molecule type" value="Genomic_DNA"/>
</dbReference>
<dbReference type="SUPFAM" id="SSF55781">
    <property type="entry name" value="GAF domain-like"/>
    <property type="match status" value="1"/>
</dbReference>
<dbReference type="InterPro" id="IPR029016">
    <property type="entry name" value="GAF-like_dom_sf"/>
</dbReference>
<dbReference type="Gene3D" id="3.30.450.40">
    <property type="match status" value="1"/>
</dbReference>
<dbReference type="InterPro" id="IPR014757">
    <property type="entry name" value="Tscrpt_reg_IclR_C"/>
</dbReference>
<proteinExistence type="predicted"/>
<protein>
    <recommendedName>
        <fullName evidence="1">IclR-ED domain-containing protein</fullName>
    </recommendedName>
</protein>
<evidence type="ECO:0000259" key="1">
    <source>
        <dbReference type="Pfam" id="PF01614"/>
    </source>
</evidence>